<evidence type="ECO:0000313" key="4">
    <source>
        <dbReference type="Proteomes" id="UP000005824"/>
    </source>
</evidence>
<accession>B4D218</accession>
<dbReference type="RefSeq" id="WP_006980281.1">
    <property type="nucleotide sequence ID" value="NZ_ABVL01000007.1"/>
</dbReference>
<comment type="caution">
    <text evidence="3">The sequence shown here is derived from an EMBL/GenBank/DDBJ whole genome shotgun (WGS) entry which is preliminary data.</text>
</comment>
<dbReference type="Proteomes" id="UP000005824">
    <property type="component" value="Unassembled WGS sequence"/>
</dbReference>
<evidence type="ECO:0000256" key="1">
    <source>
        <dbReference type="SAM" id="MobiDB-lite"/>
    </source>
</evidence>
<keyword evidence="2" id="KW-1133">Transmembrane helix</keyword>
<feature type="region of interest" description="Disordered" evidence="1">
    <location>
        <begin position="65"/>
        <end position="99"/>
    </location>
</feature>
<dbReference type="STRING" id="497964.CfE428DRAFT_2956"/>
<dbReference type="AlphaFoldDB" id="B4D218"/>
<keyword evidence="2" id="KW-0472">Membrane</keyword>
<reference evidence="3 4" key="1">
    <citation type="journal article" date="2011" name="J. Bacteriol.">
        <title>Genome sequence of Chthoniobacter flavus Ellin428, an aerobic heterotrophic soil bacterium.</title>
        <authorList>
            <person name="Kant R."/>
            <person name="van Passel M.W."/>
            <person name="Palva A."/>
            <person name="Lucas S."/>
            <person name="Lapidus A."/>
            <person name="Glavina Del Rio T."/>
            <person name="Dalin E."/>
            <person name="Tice H."/>
            <person name="Bruce D."/>
            <person name="Goodwin L."/>
            <person name="Pitluck S."/>
            <person name="Larimer F.W."/>
            <person name="Land M.L."/>
            <person name="Hauser L."/>
            <person name="Sangwan P."/>
            <person name="de Vos W.M."/>
            <person name="Janssen P.H."/>
            <person name="Smidt H."/>
        </authorList>
    </citation>
    <scope>NUCLEOTIDE SEQUENCE [LARGE SCALE GENOMIC DNA]</scope>
    <source>
        <strain evidence="3 4">Ellin428</strain>
    </source>
</reference>
<dbReference type="InParanoid" id="B4D218"/>
<organism evidence="3 4">
    <name type="scientific">Chthoniobacter flavus Ellin428</name>
    <dbReference type="NCBI Taxonomy" id="497964"/>
    <lineage>
        <taxon>Bacteria</taxon>
        <taxon>Pseudomonadati</taxon>
        <taxon>Verrucomicrobiota</taxon>
        <taxon>Spartobacteria</taxon>
        <taxon>Chthoniobacterales</taxon>
        <taxon>Chthoniobacteraceae</taxon>
        <taxon>Chthoniobacter</taxon>
    </lineage>
</organism>
<gene>
    <name evidence="3" type="ORF">CfE428DRAFT_2956</name>
</gene>
<evidence type="ECO:0000313" key="3">
    <source>
        <dbReference type="EMBL" id="EDY19780.1"/>
    </source>
</evidence>
<name>B4D218_9BACT</name>
<feature type="transmembrane region" description="Helical" evidence="2">
    <location>
        <begin position="6"/>
        <end position="27"/>
    </location>
</feature>
<proteinExistence type="predicted"/>
<evidence type="ECO:0000256" key="2">
    <source>
        <dbReference type="SAM" id="Phobius"/>
    </source>
</evidence>
<protein>
    <submittedName>
        <fullName evidence="3">Uncharacterized protein</fullName>
    </submittedName>
</protein>
<feature type="compositionally biased region" description="Polar residues" evidence="1">
    <location>
        <begin position="86"/>
        <end position="99"/>
    </location>
</feature>
<keyword evidence="2" id="KW-0812">Transmembrane</keyword>
<sequence>MDIRLIFCIGMGAFVTYIGVVMLITQFQRKPYIPPPKPNFTSRATTVIDPKTGEKTTYREITVSTKFTSTEATPPPSQPHLEAVEGQTSNVKRPTPNIQ</sequence>
<dbReference type="EMBL" id="ABVL01000007">
    <property type="protein sequence ID" value="EDY19780.1"/>
    <property type="molecule type" value="Genomic_DNA"/>
</dbReference>
<keyword evidence="4" id="KW-1185">Reference proteome</keyword>